<evidence type="ECO:0000256" key="1">
    <source>
        <dbReference type="ARBA" id="ARBA00009600"/>
    </source>
</evidence>
<evidence type="ECO:0000313" key="3">
    <source>
        <dbReference type="EMBL" id="CAL1329065.1"/>
    </source>
</evidence>
<dbReference type="SUPFAM" id="SSF143456">
    <property type="entry name" value="VC0467-like"/>
    <property type="match status" value="1"/>
</dbReference>
<accession>A0ABM9NNM6</accession>
<dbReference type="Proteomes" id="UP001497533">
    <property type="component" value="Chromosome"/>
</dbReference>
<dbReference type="PANTHER" id="PTHR30327:SF1">
    <property type="entry name" value="UPF0301 PROTEIN YQGE"/>
    <property type="match status" value="1"/>
</dbReference>
<dbReference type="Pfam" id="PF02622">
    <property type="entry name" value="DUF179"/>
    <property type="match status" value="1"/>
</dbReference>
<dbReference type="PANTHER" id="PTHR30327">
    <property type="entry name" value="UNCHARACTERIZED PROTEIN YQGE"/>
    <property type="match status" value="1"/>
</dbReference>
<reference evidence="3" key="1">
    <citation type="submission" date="2024-04" db="EMBL/GenBank/DDBJ databases">
        <authorList>
            <person name="Manzano-Marin A."/>
            <person name="Manzano-Marin A."/>
            <person name="Alejandro Manzano Marin A."/>
        </authorList>
    </citation>
    <scope>NUCLEOTIDE SEQUENCE [LARGE SCALE GENOMIC DNA]</scope>
    <source>
        <strain evidence="3">TABTEA</strain>
    </source>
</reference>
<comment type="similarity">
    <text evidence="1 2">Belongs to the UPF0301 (AlgH) family.</text>
</comment>
<protein>
    <recommendedName>
        <fullName evidence="2">UPF0301 protein PRHACTZTBTEA_133</fullName>
    </recommendedName>
</protein>
<dbReference type="InterPro" id="IPR003774">
    <property type="entry name" value="AlgH-like"/>
</dbReference>
<dbReference type="EMBL" id="OZ034688">
    <property type="protein sequence ID" value="CAL1329065.1"/>
    <property type="molecule type" value="Genomic_DNA"/>
</dbReference>
<dbReference type="HAMAP" id="MF_00758">
    <property type="entry name" value="UPF0301"/>
    <property type="match status" value="1"/>
</dbReference>
<evidence type="ECO:0000313" key="4">
    <source>
        <dbReference type="Proteomes" id="UP001497533"/>
    </source>
</evidence>
<dbReference type="NCBIfam" id="NF001266">
    <property type="entry name" value="PRK00228.1-1"/>
    <property type="match status" value="1"/>
</dbReference>
<evidence type="ECO:0000256" key="2">
    <source>
        <dbReference type="HAMAP-Rule" id="MF_00758"/>
    </source>
</evidence>
<dbReference type="Gene3D" id="3.40.1740.10">
    <property type="entry name" value="VC0467-like"/>
    <property type="match status" value="1"/>
</dbReference>
<name>A0ABM9NNM6_9GAMM</name>
<keyword evidence="4" id="KW-1185">Reference proteome</keyword>
<organism evidence="3 4">
    <name type="scientific">Candidatus Providencia siddallii</name>
    <dbReference type="NCBI Taxonomy" id="1715285"/>
    <lineage>
        <taxon>Bacteria</taxon>
        <taxon>Pseudomonadati</taxon>
        <taxon>Pseudomonadota</taxon>
        <taxon>Gammaproteobacteria</taxon>
        <taxon>Enterobacterales</taxon>
        <taxon>Morganellaceae</taxon>
        <taxon>Providencia</taxon>
    </lineage>
</organism>
<proteinExistence type="inferred from homology"/>
<dbReference type="Gene3D" id="3.30.70.1300">
    <property type="entry name" value="VC0467-like domains"/>
    <property type="match status" value="1"/>
</dbReference>
<sequence length="187" mass="20979">MNLQNHFLIAMPSLLDPYFEQSVVYICKHNEKGAMGLIINKSIENFSVSNMLKKLEIRISYNINIRNLEKPVIAGGPVAEEHGFILHTPITGFASSLHLNDEIMVTTSKDILELLGTEQHPVNSLVTLGYSSWEPGQLEKEIMENCWLTVEADTQLIFDTPINERWKAAAKLLGINISTMSIQFGHA</sequence>
<gene>
    <name evidence="3" type="primary">yqgE</name>
    <name evidence="3" type="ORF">PRHACTZTBTEA_133</name>
</gene>
<dbReference type="RefSeq" id="WP_341765121.1">
    <property type="nucleotide sequence ID" value="NZ_OZ034688.1"/>
</dbReference>